<name>A0A6P5X777_DURZI</name>
<feature type="region of interest" description="Disordered" evidence="1">
    <location>
        <begin position="257"/>
        <end position="276"/>
    </location>
</feature>
<dbReference type="PANTHER" id="PTHR31549:SF23">
    <property type="entry name" value="OS03G0591600 PROTEIN"/>
    <property type="match status" value="1"/>
</dbReference>
<keyword evidence="2" id="KW-1133">Transmembrane helix</keyword>
<dbReference type="RefSeq" id="XP_022724013.1">
    <property type="nucleotide sequence ID" value="XM_022868278.1"/>
</dbReference>
<dbReference type="InterPro" id="IPR004158">
    <property type="entry name" value="DUF247_pln"/>
</dbReference>
<proteinExistence type="predicted"/>
<dbReference type="OrthoDB" id="2356035at2759"/>
<accession>A0A6P5X777</accession>
<evidence type="ECO:0000313" key="3">
    <source>
        <dbReference type="Proteomes" id="UP000515121"/>
    </source>
</evidence>
<evidence type="ECO:0000256" key="1">
    <source>
        <dbReference type="SAM" id="MobiDB-lite"/>
    </source>
</evidence>
<feature type="compositionally biased region" description="Basic and acidic residues" evidence="1">
    <location>
        <begin position="265"/>
        <end position="276"/>
    </location>
</feature>
<gene>
    <name evidence="4" type="primary">LOC111280800</name>
</gene>
<reference evidence="4" key="1">
    <citation type="submission" date="2025-08" db="UniProtKB">
        <authorList>
            <consortium name="RefSeq"/>
        </authorList>
    </citation>
    <scope>IDENTIFICATION</scope>
    <source>
        <tissue evidence="4">Fruit stalk</tissue>
    </source>
</reference>
<keyword evidence="3" id="KW-1185">Reference proteome</keyword>
<keyword evidence="2" id="KW-0812">Transmembrane</keyword>
<dbReference type="AlphaFoldDB" id="A0A6P5X777"/>
<dbReference type="KEGG" id="dzi:111280800"/>
<dbReference type="Pfam" id="PF03140">
    <property type="entry name" value="DUF247"/>
    <property type="match status" value="1"/>
</dbReference>
<evidence type="ECO:0000256" key="2">
    <source>
        <dbReference type="SAM" id="Phobius"/>
    </source>
</evidence>
<evidence type="ECO:0000313" key="4">
    <source>
        <dbReference type="RefSeq" id="XP_022724013.1"/>
    </source>
</evidence>
<protein>
    <submittedName>
        <fullName evidence="4">UPF0481 protein At3g02645</fullName>
    </submittedName>
</protein>
<keyword evidence="2" id="KW-0472">Membrane</keyword>
<dbReference type="GeneID" id="111280800"/>
<feature type="transmembrane region" description="Helical" evidence="2">
    <location>
        <begin position="523"/>
        <end position="547"/>
    </location>
</feature>
<dbReference type="Proteomes" id="UP000515121">
    <property type="component" value="Unplaced"/>
</dbReference>
<sequence length="560" mass="64461">MPFSLLTTVSSNFDSKFDECQWVICIRRSLDEELEDDIEVPVSIFSVPKVLISSSPDSYTPQQLALSPYHYWRPELYEMERYKLAAAKRTQKQLRCLAFQNLVEQLEKLEPRIRACYHKYLDINSETLSWMMAISASFLLEFLQIYVFHERTISKVCSRMSHLIDYAGTKSAHHSILRDIVMLENQIPLFVMREVLEIQYSSLEAADGVLLSMLMGLCQELSPFKTMENMPKIVISKRPHVLDFLYHMIVPKVEESPSESVVQPEEQKEPIEEKESSSVDSSLYVKQLLRKIGEMLSKMNSAPARLIKATLQSRPVRIILKLPWKILSNLPGFSILRKPIEYLCFLKEKEEKTKPGASNFSIHETPRAEEIAIPSVADLSKAGVRILPTNGNISTISFDVKTVTLYLPVFCLDINTEVVMRNLVAYETSNASGPLVFTRYTELMNGIIDTEEDVKLLRERGIIQNHLKSDKEAADLWNGMNKSIRLTKVPFLDKVIEDVNKYHNCRWNVKLTNFFKQNVYGSWQFLTMLATIMLLFLVTFQSFCSVYSCSKVFHQIQPSD</sequence>
<dbReference type="PANTHER" id="PTHR31549">
    <property type="entry name" value="PROTEIN, PUTATIVE (DUF247)-RELATED-RELATED"/>
    <property type="match status" value="1"/>
</dbReference>
<organism evidence="3 4">
    <name type="scientific">Durio zibethinus</name>
    <name type="common">Durian</name>
    <dbReference type="NCBI Taxonomy" id="66656"/>
    <lineage>
        <taxon>Eukaryota</taxon>
        <taxon>Viridiplantae</taxon>
        <taxon>Streptophyta</taxon>
        <taxon>Embryophyta</taxon>
        <taxon>Tracheophyta</taxon>
        <taxon>Spermatophyta</taxon>
        <taxon>Magnoliopsida</taxon>
        <taxon>eudicotyledons</taxon>
        <taxon>Gunneridae</taxon>
        <taxon>Pentapetalae</taxon>
        <taxon>rosids</taxon>
        <taxon>malvids</taxon>
        <taxon>Malvales</taxon>
        <taxon>Malvaceae</taxon>
        <taxon>Helicteroideae</taxon>
        <taxon>Durio</taxon>
    </lineage>
</organism>